<feature type="region of interest" description="Disordered" evidence="1">
    <location>
        <begin position="131"/>
        <end position="154"/>
    </location>
</feature>
<comment type="caution">
    <text evidence="2">The sequence shown here is derived from an EMBL/GenBank/DDBJ whole genome shotgun (WGS) entry which is preliminary data.</text>
</comment>
<proteinExistence type="predicted"/>
<dbReference type="EMBL" id="JAYKXN010000006">
    <property type="protein sequence ID" value="KAK7279095.1"/>
    <property type="molecule type" value="Genomic_DNA"/>
</dbReference>
<reference evidence="2 3" key="1">
    <citation type="submission" date="2024-01" db="EMBL/GenBank/DDBJ databases">
        <title>The genomes of 5 underutilized Papilionoideae crops provide insights into root nodulation and disease resistance.</title>
        <authorList>
            <person name="Yuan L."/>
        </authorList>
    </citation>
    <scope>NUCLEOTIDE SEQUENCE [LARGE SCALE GENOMIC DNA]</scope>
    <source>
        <strain evidence="2">LY-2023</strain>
        <tissue evidence="2">Leaf</tissue>
    </source>
</reference>
<dbReference type="Proteomes" id="UP001359559">
    <property type="component" value="Unassembled WGS sequence"/>
</dbReference>
<evidence type="ECO:0000313" key="2">
    <source>
        <dbReference type="EMBL" id="KAK7279095.1"/>
    </source>
</evidence>
<keyword evidence="3" id="KW-1185">Reference proteome</keyword>
<dbReference type="AlphaFoldDB" id="A0AAN9FMQ3"/>
<accession>A0AAN9FMQ3</accession>
<gene>
    <name evidence="2" type="ORF">RJT34_24139</name>
</gene>
<evidence type="ECO:0000313" key="3">
    <source>
        <dbReference type="Proteomes" id="UP001359559"/>
    </source>
</evidence>
<sequence>MARRTAEDLTQKLKVIDKSRELVTKATKATNYHAKQLKEEKCDPDGSNGVGKEELESVVKRIVEVELGVKITRTKDDTTSVSNFQFAKDKARLIFLSKETHVMFILTGHLKGYKKEKIDINISKDGNQILVSGGEGDGRNANGTIQERDKDQRV</sequence>
<protein>
    <submittedName>
        <fullName evidence="2">Uncharacterized protein</fullName>
    </submittedName>
</protein>
<evidence type="ECO:0000256" key="1">
    <source>
        <dbReference type="SAM" id="MobiDB-lite"/>
    </source>
</evidence>
<organism evidence="2 3">
    <name type="scientific">Clitoria ternatea</name>
    <name type="common">Butterfly pea</name>
    <dbReference type="NCBI Taxonomy" id="43366"/>
    <lineage>
        <taxon>Eukaryota</taxon>
        <taxon>Viridiplantae</taxon>
        <taxon>Streptophyta</taxon>
        <taxon>Embryophyta</taxon>
        <taxon>Tracheophyta</taxon>
        <taxon>Spermatophyta</taxon>
        <taxon>Magnoliopsida</taxon>
        <taxon>eudicotyledons</taxon>
        <taxon>Gunneridae</taxon>
        <taxon>Pentapetalae</taxon>
        <taxon>rosids</taxon>
        <taxon>fabids</taxon>
        <taxon>Fabales</taxon>
        <taxon>Fabaceae</taxon>
        <taxon>Papilionoideae</taxon>
        <taxon>50 kb inversion clade</taxon>
        <taxon>NPAAA clade</taxon>
        <taxon>indigoferoid/millettioid clade</taxon>
        <taxon>Phaseoleae</taxon>
        <taxon>Clitoria</taxon>
    </lineage>
</organism>
<name>A0AAN9FMQ3_CLITE</name>